<dbReference type="InterPro" id="IPR036529">
    <property type="entry name" value="KIX_dom_sf"/>
</dbReference>
<dbReference type="Proteomes" id="UP000002051">
    <property type="component" value="Chromosome 2"/>
</dbReference>
<dbReference type="GO" id="GO:0005634">
    <property type="term" value="C:nucleus"/>
    <property type="evidence" value="ECO:0007669"/>
    <property type="project" value="UniProtKB-SubCell"/>
</dbReference>
<keyword evidence="2" id="KW-0539">Nucleus</keyword>
<dbReference type="InterPro" id="IPR036546">
    <property type="entry name" value="MED15_KIX"/>
</dbReference>
<dbReference type="PANTHER" id="PTHR33137:SF4">
    <property type="entry name" value="MEDIATOR OF RNA POLYMERASE II TRANSCRIPTION SUBUNIT 15A-RELATED"/>
    <property type="match status" value="1"/>
</dbReference>
<keyword evidence="6" id="KW-1185">Reference proteome</keyword>
<dbReference type="HOGENOM" id="CLU_2336800_0_0_1"/>
<evidence type="ECO:0000313" key="6">
    <source>
        <dbReference type="Proteomes" id="UP000002051"/>
    </source>
</evidence>
<evidence type="ECO:0000259" key="3">
    <source>
        <dbReference type="Pfam" id="PF16987"/>
    </source>
</evidence>
<evidence type="ECO:0000256" key="1">
    <source>
        <dbReference type="ARBA" id="ARBA00004123"/>
    </source>
</evidence>
<protein>
    <submittedName>
        <fullName evidence="4">Transcription cofactor, putative</fullName>
    </submittedName>
</protein>
<dbReference type="Gene3D" id="1.10.246.20">
    <property type="entry name" value="Coactivator CBP, KIX domain"/>
    <property type="match status" value="1"/>
</dbReference>
<dbReference type="AlphaFoldDB" id="G7IMA4"/>
<dbReference type="STRING" id="3880.G7IMA4"/>
<evidence type="ECO:0000313" key="5">
    <source>
        <dbReference type="EnsemblPlants" id="AES68214"/>
    </source>
</evidence>
<dbReference type="GO" id="GO:0031490">
    <property type="term" value="F:chromatin DNA binding"/>
    <property type="evidence" value="ECO:0007669"/>
    <property type="project" value="InterPro"/>
</dbReference>
<accession>G7IMA4</accession>
<gene>
    <name evidence="4" type="ordered locus">MTR_2g104460</name>
</gene>
<dbReference type="InterPro" id="IPR044661">
    <property type="entry name" value="MED15a/b/c-like"/>
</dbReference>
<dbReference type="EMBL" id="CM001218">
    <property type="protein sequence ID" value="AES68214.1"/>
    <property type="molecule type" value="Genomic_DNA"/>
</dbReference>
<sequence>MRLVLALSSNFANIDTSDWRGQFPPESRQRIVNKIMDTILRHLSISGEKGLHELRMAAQRFEEKNLKAATTTSQVHLKLENTRQTTSSADLIKWIPPN</sequence>
<reference evidence="5" key="3">
    <citation type="submission" date="2015-04" db="UniProtKB">
        <authorList>
            <consortium name="EnsemblPlants"/>
        </authorList>
    </citation>
    <scope>IDENTIFICATION</scope>
    <source>
        <strain evidence="5">cv. Jemalong A17</strain>
    </source>
</reference>
<dbReference type="PaxDb" id="3880-AES68214"/>
<comment type="subcellular location">
    <subcellularLocation>
        <location evidence="1">Nucleus</location>
    </subcellularLocation>
</comment>
<evidence type="ECO:0000256" key="2">
    <source>
        <dbReference type="ARBA" id="ARBA00023242"/>
    </source>
</evidence>
<dbReference type="Pfam" id="PF16987">
    <property type="entry name" value="KIX_2"/>
    <property type="match status" value="1"/>
</dbReference>
<reference evidence="4 6" key="1">
    <citation type="journal article" date="2011" name="Nature">
        <title>The Medicago genome provides insight into the evolution of rhizobial symbioses.</title>
        <authorList>
            <person name="Young N.D."/>
            <person name="Debelle F."/>
            <person name="Oldroyd G.E."/>
            <person name="Geurts R."/>
            <person name="Cannon S.B."/>
            <person name="Udvardi M.K."/>
            <person name="Benedito V.A."/>
            <person name="Mayer K.F."/>
            <person name="Gouzy J."/>
            <person name="Schoof H."/>
            <person name="Van de Peer Y."/>
            <person name="Proost S."/>
            <person name="Cook D.R."/>
            <person name="Meyers B.C."/>
            <person name="Spannagl M."/>
            <person name="Cheung F."/>
            <person name="De Mita S."/>
            <person name="Krishnakumar V."/>
            <person name="Gundlach H."/>
            <person name="Zhou S."/>
            <person name="Mudge J."/>
            <person name="Bharti A.K."/>
            <person name="Murray J.D."/>
            <person name="Naoumkina M.A."/>
            <person name="Rosen B."/>
            <person name="Silverstein K.A."/>
            <person name="Tang H."/>
            <person name="Rombauts S."/>
            <person name="Zhao P.X."/>
            <person name="Zhou P."/>
            <person name="Barbe V."/>
            <person name="Bardou P."/>
            <person name="Bechner M."/>
            <person name="Bellec A."/>
            <person name="Berger A."/>
            <person name="Berges H."/>
            <person name="Bidwell S."/>
            <person name="Bisseling T."/>
            <person name="Choisne N."/>
            <person name="Couloux A."/>
            <person name="Denny R."/>
            <person name="Deshpande S."/>
            <person name="Dai X."/>
            <person name="Doyle J.J."/>
            <person name="Dudez A.M."/>
            <person name="Farmer A.D."/>
            <person name="Fouteau S."/>
            <person name="Franken C."/>
            <person name="Gibelin C."/>
            <person name="Gish J."/>
            <person name="Goldstein S."/>
            <person name="Gonzalez A.J."/>
            <person name="Green P.J."/>
            <person name="Hallab A."/>
            <person name="Hartog M."/>
            <person name="Hua A."/>
            <person name="Humphray S.J."/>
            <person name="Jeong D.H."/>
            <person name="Jing Y."/>
            <person name="Jocker A."/>
            <person name="Kenton S.M."/>
            <person name="Kim D.J."/>
            <person name="Klee K."/>
            <person name="Lai H."/>
            <person name="Lang C."/>
            <person name="Lin S."/>
            <person name="Macmil S.L."/>
            <person name="Magdelenat G."/>
            <person name="Matthews L."/>
            <person name="McCorrison J."/>
            <person name="Monaghan E.L."/>
            <person name="Mun J.H."/>
            <person name="Najar F.Z."/>
            <person name="Nicholson C."/>
            <person name="Noirot C."/>
            <person name="O'Bleness M."/>
            <person name="Paule C.R."/>
            <person name="Poulain J."/>
            <person name="Prion F."/>
            <person name="Qin B."/>
            <person name="Qu C."/>
            <person name="Retzel E.F."/>
            <person name="Riddle C."/>
            <person name="Sallet E."/>
            <person name="Samain S."/>
            <person name="Samson N."/>
            <person name="Sanders I."/>
            <person name="Saurat O."/>
            <person name="Scarpelli C."/>
            <person name="Schiex T."/>
            <person name="Segurens B."/>
            <person name="Severin A.J."/>
            <person name="Sherrier D.J."/>
            <person name="Shi R."/>
            <person name="Sims S."/>
            <person name="Singer S.R."/>
            <person name="Sinharoy S."/>
            <person name="Sterck L."/>
            <person name="Viollet A."/>
            <person name="Wang B.B."/>
            <person name="Wang K."/>
            <person name="Wang M."/>
            <person name="Wang X."/>
            <person name="Warfsmann J."/>
            <person name="Weissenbach J."/>
            <person name="White D.D."/>
            <person name="White J.D."/>
            <person name="Wiley G.B."/>
            <person name="Wincker P."/>
            <person name="Xing Y."/>
            <person name="Yang L."/>
            <person name="Yao Z."/>
            <person name="Ying F."/>
            <person name="Zhai J."/>
            <person name="Zhou L."/>
            <person name="Zuber A."/>
            <person name="Denarie J."/>
            <person name="Dixon R.A."/>
            <person name="May G.D."/>
            <person name="Schwartz D.C."/>
            <person name="Rogers J."/>
            <person name="Quetier F."/>
            <person name="Town C.D."/>
            <person name="Roe B.A."/>
        </authorList>
    </citation>
    <scope>NUCLEOTIDE SEQUENCE [LARGE SCALE GENOMIC DNA]</scope>
    <source>
        <strain evidence="4">A17</strain>
        <strain evidence="5 6">cv. Jemalong A17</strain>
    </source>
</reference>
<organism evidence="4 6">
    <name type="scientific">Medicago truncatula</name>
    <name type="common">Barrel medic</name>
    <name type="synonym">Medicago tribuloides</name>
    <dbReference type="NCBI Taxonomy" id="3880"/>
    <lineage>
        <taxon>Eukaryota</taxon>
        <taxon>Viridiplantae</taxon>
        <taxon>Streptophyta</taxon>
        <taxon>Embryophyta</taxon>
        <taxon>Tracheophyta</taxon>
        <taxon>Spermatophyta</taxon>
        <taxon>Magnoliopsida</taxon>
        <taxon>eudicotyledons</taxon>
        <taxon>Gunneridae</taxon>
        <taxon>Pentapetalae</taxon>
        <taxon>rosids</taxon>
        <taxon>fabids</taxon>
        <taxon>Fabales</taxon>
        <taxon>Fabaceae</taxon>
        <taxon>Papilionoideae</taxon>
        <taxon>50 kb inversion clade</taxon>
        <taxon>NPAAA clade</taxon>
        <taxon>Hologalegina</taxon>
        <taxon>IRL clade</taxon>
        <taxon>Trifolieae</taxon>
        <taxon>Medicago</taxon>
    </lineage>
</organism>
<evidence type="ECO:0000313" key="4">
    <source>
        <dbReference type="EMBL" id="AES68214.1"/>
    </source>
</evidence>
<dbReference type="GO" id="GO:0003713">
    <property type="term" value="F:transcription coactivator activity"/>
    <property type="evidence" value="ECO:0007669"/>
    <property type="project" value="InterPro"/>
</dbReference>
<reference evidence="4 6" key="2">
    <citation type="journal article" date="2014" name="BMC Genomics">
        <title>An improved genome release (version Mt4.0) for the model legume Medicago truncatula.</title>
        <authorList>
            <person name="Tang H."/>
            <person name="Krishnakumar V."/>
            <person name="Bidwell S."/>
            <person name="Rosen B."/>
            <person name="Chan A."/>
            <person name="Zhou S."/>
            <person name="Gentzbittel L."/>
            <person name="Childs K.L."/>
            <person name="Yandell M."/>
            <person name="Gundlach H."/>
            <person name="Mayer K.F."/>
            <person name="Schwartz D.C."/>
            <person name="Town C.D."/>
        </authorList>
    </citation>
    <scope>GENOME REANNOTATION</scope>
    <source>
        <strain evidence="5 6">cv. Jemalong A17</strain>
    </source>
</reference>
<dbReference type="EnsemblPlants" id="AES68214">
    <property type="protein sequence ID" value="AES68214"/>
    <property type="gene ID" value="MTR_2g104460"/>
</dbReference>
<feature type="domain" description="Mediator complex subunit 15 KIX" evidence="3">
    <location>
        <begin position="17"/>
        <end position="81"/>
    </location>
</feature>
<dbReference type="PANTHER" id="PTHR33137">
    <property type="entry name" value="MEDIATOR OF RNA POLYMERASE II TRANSCRIPTION SUBUNIT 15A-RELATED"/>
    <property type="match status" value="1"/>
</dbReference>
<proteinExistence type="predicted"/>
<name>G7IMA4_MEDTR</name>